<evidence type="ECO:0000313" key="3">
    <source>
        <dbReference type="Proteomes" id="UP001589590"/>
    </source>
</evidence>
<sequence>MKHTNYTVKQIPAEETHAVRHPVLRPGKPIETCVFDGDNLETTLHFGIFSNDDIIGVCSFLKKNNTKHSEVIQYQLRGMAVLNTHQGLGIGHKLLQASESILIKKGTQLIWCNAREVAVKFYNKNGYKTIGKPFNISDIGPHFVMYKRV</sequence>
<accession>A0ABV5H1B6</accession>
<comment type="caution">
    <text evidence="2">The sequence shown here is derived from an EMBL/GenBank/DDBJ whole genome shotgun (WGS) entry which is preliminary data.</text>
</comment>
<dbReference type="CDD" id="cd04301">
    <property type="entry name" value="NAT_SF"/>
    <property type="match status" value="1"/>
</dbReference>
<dbReference type="Gene3D" id="3.40.630.30">
    <property type="match status" value="1"/>
</dbReference>
<evidence type="ECO:0000313" key="2">
    <source>
        <dbReference type="EMBL" id="MFB9105692.1"/>
    </source>
</evidence>
<keyword evidence="3" id="KW-1185">Reference proteome</keyword>
<dbReference type="InterPro" id="IPR016181">
    <property type="entry name" value="Acyl_CoA_acyltransferase"/>
</dbReference>
<evidence type="ECO:0000259" key="1">
    <source>
        <dbReference type="PROSITE" id="PS51186"/>
    </source>
</evidence>
<proteinExistence type="predicted"/>
<name>A0ABV5H1B6_9FLAO</name>
<dbReference type="InterPro" id="IPR000182">
    <property type="entry name" value="GNAT_dom"/>
</dbReference>
<protein>
    <submittedName>
        <fullName evidence="2">GNAT family N-acetyltransferase</fullName>
    </submittedName>
</protein>
<dbReference type="RefSeq" id="WP_290271938.1">
    <property type="nucleotide sequence ID" value="NZ_JAUFQP010000013.1"/>
</dbReference>
<feature type="domain" description="N-acetyltransferase" evidence="1">
    <location>
        <begin position="6"/>
        <end position="149"/>
    </location>
</feature>
<dbReference type="Pfam" id="PF13508">
    <property type="entry name" value="Acetyltransf_7"/>
    <property type="match status" value="1"/>
</dbReference>
<dbReference type="EMBL" id="JBHMFA010000009">
    <property type="protein sequence ID" value="MFB9105692.1"/>
    <property type="molecule type" value="Genomic_DNA"/>
</dbReference>
<dbReference type="SUPFAM" id="SSF55729">
    <property type="entry name" value="Acyl-CoA N-acyltransferases (Nat)"/>
    <property type="match status" value="1"/>
</dbReference>
<dbReference type="Proteomes" id="UP001589590">
    <property type="component" value="Unassembled WGS sequence"/>
</dbReference>
<dbReference type="PROSITE" id="PS51186">
    <property type="entry name" value="GNAT"/>
    <property type="match status" value="1"/>
</dbReference>
<organism evidence="2 3">
    <name type="scientific">Algibacter miyuki</name>
    <dbReference type="NCBI Taxonomy" id="1306933"/>
    <lineage>
        <taxon>Bacteria</taxon>
        <taxon>Pseudomonadati</taxon>
        <taxon>Bacteroidota</taxon>
        <taxon>Flavobacteriia</taxon>
        <taxon>Flavobacteriales</taxon>
        <taxon>Flavobacteriaceae</taxon>
        <taxon>Algibacter</taxon>
    </lineage>
</organism>
<gene>
    <name evidence="2" type="ORF">ACFFU1_12330</name>
</gene>
<reference evidence="2 3" key="1">
    <citation type="submission" date="2024-09" db="EMBL/GenBank/DDBJ databases">
        <authorList>
            <person name="Sun Q."/>
            <person name="Mori K."/>
        </authorList>
    </citation>
    <scope>NUCLEOTIDE SEQUENCE [LARGE SCALE GENOMIC DNA]</scope>
    <source>
        <strain evidence="2 3">CECT 8300</strain>
    </source>
</reference>